<protein>
    <submittedName>
        <fullName evidence="2">Uncharacterized protein</fullName>
    </submittedName>
</protein>
<evidence type="ECO:0000256" key="1">
    <source>
        <dbReference type="SAM" id="MobiDB-lite"/>
    </source>
</evidence>
<feature type="compositionally biased region" description="Basic and acidic residues" evidence="1">
    <location>
        <begin position="70"/>
        <end position="84"/>
    </location>
</feature>
<comment type="caution">
    <text evidence="2">The sequence shown here is derived from an EMBL/GenBank/DDBJ whole genome shotgun (WGS) entry which is preliminary data.</text>
</comment>
<keyword evidence="3" id="KW-1185">Reference proteome</keyword>
<organism evidence="2 3">
    <name type="scientific">Caerostris darwini</name>
    <dbReference type="NCBI Taxonomy" id="1538125"/>
    <lineage>
        <taxon>Eukaryota</taxon>
        <taxon>Metazoa</taxon>
        <taxon>Ecdysozoa</taxon>
        <taxon>Arthropoda</taxon>
        <taxon>Chelicerata</taxon>
        <taxon>Arachnida</taxon>
        <taxon>Araneae</taxon>
        <taxon>Araneomorphae</taxon>
        <taxon>Entelegynae</taxon>
        <taxon>Araneoidea</taxon>
        <taxon>Araneidae</taxon>
        <taxon>Caerostris</taxon>
    </lineage>
</organism>
<name>A0AAV4U0A9_9ARAC</name>
<proteinExistence type="predicted"/>
<evidence type="ECO:0000313" key="2">
    <source>
        <dbReference type="EMBL" id="GIY51201.1"/>
    </source>
</evidence>
<dbReference type="EMBL" id="BPLQ01010506">
    <property type="protein sequence ID" value="GIY51201.1"/>
    <property type="molecule type" value="Genomic_DNA"/>
</dbReference>
<gene>
    <name evidence="2" type="ORF">CDAR_193052</name>
</gene>
<dbReference type="Proteomes" id="UP001054837">
    <property type="component" value="Unassembled WGS sequence"/>
</dbReference>
<sequence length="124" mass="13679">MEIAEKSEFSFPVSEHAAGDDRAAGRPRALLHHHPPPGPDPRDVPPEQPGSRTHPPAAEGAARVSVVQGARHEEGDARQQDSHLQRRISGRVSTARGCFAAIRLFWVRGRRIDVHRILPGMPKR</sequence>
<feature type="region of interest" description="Disordered" evidence="1">
    <location>
        <begin position="1"/>
        <end position="88"/>
    </location>
</feature>
<accession>A0AAV4U0A9</accession>
<evidence type="ECO:0000313" key="3">
    <source>
        <dbReference type="Proteomes" id="UP001054837"/>
    </source>
</evidence>
<reference evidence="2 3" key="1">
    <citation type="submission" date="2021-06" db="EMBL/GenBank/DDBJ databases">
        <title>Caerostris darwini draft genome.</title>
        <authorList>
            <person name="Kono N."/>
            <person name="Arakawa K."/>
        </authorList>
    </citation>
    <scope>NUCLEOTIDE SEQUENCE [LARGE SCALE GENOMIC DNA]</scope>
</reference>
<dbReference type="AlphaFoldDB" id="A0AAV4U0A9"/>